<dbReference type="Gene3D" id="3.40.50.1820">
    <property type="entry name" value="alpha/beta hydrolase"/>
    <property type="match status" value="1"/>
</dbReference>
<evidence type="ECO:0000259" key="2">
    <source>
        <dbReference type="Pfam" id="PF12697"/>
    </source>
</evidence>
<dbReference type="SUPFAM" id="SSF53474">
    <property type="entry name" value="alpha/beta-Hydrolases"/>
    <property type="match status" value="1"/>
</dbReference>
<organism evidence="3 4">
    <name type="scientific">Thalassotalea marina</name>
    <dbReference type="NCBI Taxonomy" id="1673741"/>
    <lineage>
        <taxon>Bacteria</taxon>
        <taxon>Pseudomonadati</taxon>
        <taxon>Pseudomonadota</taxon>
        <taxon>Gammaproteobacteria</taxon>
        <taxon>Alteromonadales</taxon>
        <taxon>Colwelliaceae</taxon>
        <taxon>Thalassotalea</taxon>
    </lineage>
</organism>
<evidence type="ECO:0000313" key="4">
    <source>
        <dbReference type="Proteomes" id="UP000623842"/>
    </source>
</evidence>
<name>A0A919ELH5_9GAMM</name>
<dbReference type="RefSeq" id="WP_189771196.1">
    <property type="nucleotide sequence ID" value="NZ_BNCK01000005.1"/>
</dbReference>
<keyword evidence="1" id="KW-0732">Signal</keyword>
<dbReference type="InterPro" id="IPR000073">
    <property type="entry name" value="AB_hydrolase_1"/>
</dbReference>
<evidence type="ECO:0000313" key="3">
    <source>
        <dbReference type="EMBL" id="GHF96167.1"/>
    </source>
</evidence>
<dbReference type="EMBL" id="BNCK01000005">
    <property type="protein sequence ID" value="GHF96167.1"/>
    <property type="molecule type" value="Genomic_DNA"/>
</dbReference>
<evidence type="ECO:0000256" key="1">
    <source>
        <dbReference type="SAM" id="SignalP"/>
    </source>
</evidence>
<protein>
    <recommendedName>
        <fullName evidence="2">AB hydrolase-1 domain-containing protein</fullName>
    </recommendedName>
</protein>
<feature type="domain" description="AB hydrolase-1" evidence="2">
    <location>
        <begin position="129"/>
        <end position="249"/>
    </location>
</feature>
<feature type="chain" id="PRO_5038009769" description="AB hydrolase-1 domain-containing protein" evidence="1">
    <location>
        <begin position="25"/>
        <end position="456"/>
    </location>
</feature>
<proteinExistence type="predicted"/>
<feature type="signal peptide" evidence="1">
    <location>
        <begin position="1"/>
        <end position="24"/>
    </location>
</feature>
<gene>
    <name evidence="3" type="ORF">GCM10017161_25650</name>
</gene>
<dbReference type="Pfam" id="PF12697">
    <property type="entry name" value="Abhydrolase_6"/>
    <property type="match status" value="1"/>
</dbReference>
<sequence length="456" mass="51269">MHINHKWRWIIGLSSMILNPLANASNDFDCININNDVSVIKDIKDKELYLNELSAEVKPFDFNSNLPYQQYVATTQQFILAKNPKAKMKCPILNDTIKLLNPQQNAQNLTVSDLVSPFELKAGNNKVGVLLIHGLTDSPYLFHDLAPKFYHEGINVRTLLLPGHGTAPSALIDTSYRDWQLATRYAIQQMLNDYQQVYLGGFSTGGALIIDHLVNAKANEQSYDKIKGLLFWSPASKAKSNLAWLAQYVDYIPWVDYVGKGADIDFAKYESFPFNAGAQVHKLMNSIAAKKLAKKSLPDIPMFIATSNVDQTIASQATVDLFEAWHNFSDRSSATKDEFVLYADKEAVLTIPSGLPITKMACSDKQTCNSIVDIAHTSPTNAPSNLHYGQRGSYRNCEHILDDNNFVQCKTSDNNQRGEVTGENTKKYPHMQRLTFNPMFEQTWQKITGFIQRTSN</sequence>
<reference evidence="3" key="2">
    <citation type="submission" date="2020-09" db="EMBL/GenBank/DDBJ databases">
        <authorList>
            <person name="Sun Q."/>
            <person name="Kim S."/>
        </authorList>
    </citation>
    <scope>NUCLEOTIDE SEQUENCE</scope>
    <source>
        <strain evidence="3">KCTC 42731</strain>
    </source>
</reference>
<comment type="caution">
    <text evidence="3">The sequence shown here is derived from an EMBL/GenBank/DDBJ whole genome shotgun (WGS) entry which is preliminary data.</text>
</comment>
<reference evidence="3" key="1">
    <citation type="journal article" date="2014" name="Int. J. Syst. Evol. Microbiol.">
        <title>Complete genome sequence of Corynebacterium casei LMG S-19264T (=DSM 44701T), isolated from a smear-ripened cheese.</title>
        <authorList>
            <consortium name="US DOE Joint Genome Institute (JGI-PGF)"/>
            <person name="Walter F."/>
            <person name="Albersmeier A."/>
            <person name="Kalinowski J."/>
            <person name="Ruckert C."/>
        </authorList>
    </citation>
    <scope>NUCLEOTIDE SEQUENCE</scope>
    <source>
        <strain evidence="3">KCTC 42731</strain>
    </source>
</reference>
<dbReference type="Proteomes" id="UP000623842">
    <property type="component" value="Unassembled WGS sequence"/>
</dbReference>
<accession>A0A919ELH5</accession>
<dbReference type="AlphaFoldDB" id="A0A919ELH5"/>
<dbReference type="InterPro" id="IPR029058">
    <property type="entry name" value="AB_hydrolase_fold"/>
</dbReference>
<keyword evidence="4" id="KW-1185">Reference proteome</keyword>